<protein>
    <submittedName>
        <fullName evidence="3">Tetratricopeptide repeat protein</fullName>
    </submittedName>
</protein>
<keyword evidence="1" id="KW-0802">TPR repeat</keyword>
<dbReference type="Pfam" id="PF13432">
    <property type="entry name" value="TPR_16"/>
    <property type="match status" value="1"/>
</dbReference>
<feature type="chain" id="PRO_5047492913" evidence="2">
    <location>
        <begin position="23"/>
        <end position="448"/>
    </location>
</feature>
<evidence type="ECO:0000313" key="4">
    <source>
        <dbReference type="Proteomes" id="UP001168640"/>
    </source>
</evidence>
<evidence type="ECO:0000313" key="3">
    <source>
        <dbReference type="EMBL" id="MDO3721812.1"/>
    </source>
</evidence>
<dbReference type="EMBL" id="JAUMIS010000001">
    <property type="protein sequence ID" value="MDO3721812.1"/>
    <property type="molecule type" value="Genomic_DNA"/>
</dbReference>
<reference evidence="3" key="1">
    <citation type="submission" date="2023-07" db="EMBL/GenBank/DDBJ databases">
        <title>Marinobacter sp. chi1 genome sequencing and assembly.</title>
        <authorList>
            <person name="Park S."/>
        </authorList>
    </citation>
    <scope>NUCLEOTIDE SEQUENCE</scope>
    <source>
        <strain evidence="3">Chi1</strain>
    </source>
</reference>
<dbReference type="InterPro" id="IPR019734">
    <property type="entry name" value="TPR_rpt"/>
</dbReference>
<comment type="caution">
    <text evidence="3">The sequence shown here is derived from an EMBL/GenBank/DDBJ whole genome shotgun (WGS) entry which is preliminary data.</text>
</comment>
<dbReference type="SUPFAM" id="SSF48452">
    <property type="entry name" value="TPR-like"/>
    <property type="match status" value="1"/>
</dbReference>
<dbReference type="Proteomes" id="UP001168640">
    <property type="component" value="Unassembled WGS sequence"/>
</dbReference>
<dbReference type="Gene3D" id="1.25.40.10">
    <property type="entry name" value="Tetratricopeptide repeat domain"/>
    <property type="match status" value="1"/>
</dbReference>
<organism evidence="3 4">
    <name type="scientific">Marinobacter suaedae</name>
    <dbReference type="NCBI Taxonomy" id="3057675"/>
    <lineage>
        <taxon>Bacteria</taxon>
        <taxon>Pseudomonadati</taxon>
        <taxon>Pseudomonadota</taxon>
        <taxon>Gammaproteobacteria</taxon>
        <taxon>Pseudomonadales</taxon>
        <taxon>Marinobacteraceae</taxon>
        <taxon>Marinobacter</taxon>
    </lineage>
</organism>
<keyword evidence="4" id="KW-1185">Reference proteome</keyword>
<sequence>MLVNRLILGSWLFALASSAVLADDSNTPADAFKQGVRNFQSGDLNEARRAFESARTGGLESAPLLYNLGVVYYRLADYSLAEETFRALLDTKHRPLATYNLGLVALKQGDTTAARAWFEQTLNSRSPDQLQAMADLQLQKLGRSGLSDGYALTPPNAYLIAAGGYDSNIAGLPDTSVASEGGGFAELLGTGSVGLAEIGSGELRLDGVVYSRRYPSEAEFNTSLIASDVLWIVPHGSGTRGGGVTFSQSWFDTDVFERRYGLEGFQQWSNCDQFLGLSRCGVSLAVAQVAGGEAFEAYDGQWYKLRLTARRPFGAWYWRGEYSFELNNRADFVAGDEFYSVSPRRHELALSLRYPVSSQLTAGWSGGYQYSRYRDPHRLLETDAPVEEAAVEEQQRVDRWFETGLFAEQRLSDRWLVRAEWEIQDNNSRIDRYDYQRHTFMASLEASF</sequence>
<feature type="signal peptide" evidence="2">
    <location>
        <begin position="1"/>
        <end position="22"/>
    </location>
</feature>
<evidence type="ECO:0000256" key="2">
    <source>
        <dbReference type="SAM" id="SignalP"/>
    </source>
</evidence>
<name>A0ABT8W0P4_9GAMM</name>
<evidence type="ECO:0000256" key="1">
    <source>
        <dbReference type="PROSITE-ProRule" id="PRU00339"/>
    </source>
</evidence>
<keyword evidence="2" id="KW-0732">Signal</keyword>
<dbReference type="InterPro" id="IPR011990">
    <property type="entry name" value="TPR-like_helical_dom_sf"/>
</dbReference>
<accession>A0ABT8W0P4</accession>
<proteinExistence type="predicted"/>
<gene>
    <name evidence="3" type="ORF">QVZ43_08740</name>
</gene>
<dbReference type="PROSITE" id="PS50005">
    <property type="entry name" value="TPR"/>
    <property type="match status" value="1"/>
</dbReference>
<dbReference type="RefSeq" id="WP_302909613.1">
    <property type="nucleotide sequence ID" value="NZ_JAUMIS010000001.1"/>
</dbReference>
<feature type="repeat" description="TPR" evidence="1">
    <location>
        <begin position="62"/>
        <end position="95"/>
    </location>
</feature>